<dbReference type="Proteomes" id="UP000536179">
    <property type="component" value="Unassembled WGS sequence"/>
</dbReference>
<keyword evidence="2" id="KW-0408">Iron</keyword>
<evidence type="ECO:0000256" key="1">
    <source>
        <dbReference type="ARBA" id="ARBA00022723"/>
    </source>
</evidence>
<dbReference type="AlphaFoldDB" id="A0A7W5DWX5"/>
<dbReference type="RefSeq" id="WP_315854499.1">
    <property type="nucleotide sequence ID" value="NZ_JACHXU010000005.1"/>
</dbReference>
<dbReference type="Gene3D" id="1.10.1060.10">
    <property type="entry name" value="Alpha-helical ferredoxin"/>
    <property type="match status" value="1"/>
</dbReference>
<feature type="domain" description="4Fe-4S ferredoxin-type" evidence="4">
    <location>
        <begin position="334"/>
        <end position="362"/>
    </location>
</feature>
<dbReference type="GO" id="GO:0046872">
    <property type="term" value="F:metal ion binding"/>
    <property type="evidence" value="ECO:0007669"/>
    <property type="project" value="UniProtKB-KW"/>
</dbReference>
<dbReference type="PROSITE" id="PS51379">
    <property type="entry name" value="4FE4S_FER_2"/>
    <property type="match status" value="2"/>
</dbReference>
<organism evidence="5 6">
    <name type="scientific">Aporhodopirellula rubra</name>
    <dbReference type="NCBI Taxonomy" id="980271"/>
    <lineage>
        <taxon>Bacteria</taxon>
        <taxon>Pseudomonadati</taxon>
        <taxon>Planctomycetota</taxon>
        <taxon>Planctomycetia</taxon>
        <taxon>Pirellulales</taxon>
        <taxon>Pirellulaceae</taxon>
        <taxon>Aporhodopirellula</taxon>
    </lineage>
</organism>
<feature type="domain" description="4Fe-4S ferredoxin-type" evidence="4">
    <location>
        <begin position="254"/>
        <end position="285"/>
    </location>
</feature>
<evidence type="ECO:0000313" key="6">
    <source>
        <dbReference type="Proteomes" id="UP000536179"/>
    </source>
</evidence>
<dbReference type="InterPro" id="IPR017900">
    <property type="entry name" value="4Fe4S_Fe_S_CS"/>
</dbReference>
<proteinExistence type="predicted"/>
<dbReference type="Pfam" id="PF17179">
    <property type="entry name" value="Fer4_22"/>
    <property type="match status" value="1"/>
</dbReference>
<evidence type="ECO:0000256" key="3">
    <source>
        <dbReference type="ARBA" id="ARBA00023014"/>
    </source>
</evidence>
<dbReference type="PANTHER" id="PTHR40447:SF1">
    <property type="entry name" value="ANAEROBIC SULFITE REDUCTASE SUBUNIT A"/>
    <property type="match status" value="1"/>
</dbReference>
<gene>
    <name evidence="5" type="ORF">FHS27_001851</name>
</gene>
<comment type="caution">
    <text evidence="5">The sequence shown here is derived from an EMBL/GenBank/DDBJ whole genome shotgun (WGS) entry which is preliminary data.</text>
</comment>
<keyword evidence="1" id="KW-0479">Metal-binding</keyword>
<reference evidence="5 6" key="1">
    <citation type="submission" date="2020-08" db="EMBL/GenBank/DDBJ databases">
        <title>Genomic Encyclopedia of Type Strains, Phase III (KMG-III): the genomes of soil and plant-associated and newly described type strains.</title>
        <authorList>
            <person name="Whitman W."/>
        </authorList>
    </citation>
    <scope>NUCLEOTIDE SEQUENCE [LARGE SCALE GENOMIC DNA]</scope>
    <source>
        <strain evidence="5 6">CECT 8075</strain>
    </source>
</reference>
<accession>A0A7W5DWX5</accession>
<evidence type="ECO:0000256" key="2">
    <source>
        <dbReference type="ARBA" id="ARBA00023004"/>
    </source>
</evidence>
<dbReference type="EMBL" id="JACHXU010000005">
    <property type="protein sequence ID" value="MBB3206043.1"/>
    <property type="molecule type" value="Genomic_DNA"/>
</dbReference>
<dbReference type="PROSITE" id="PS00198">
    <property type="entry name" value="4FE4S_FER_1"/>
    <property type="match status" value="1"/>
</dbReference>
<name>A0A7W5DWX5_9BACT</name>
<dbReference type="InterPro" id="IPR017896">
    <property type="entry name" value="4Fe4S_Fe-S-bd"/>
</dbReference>
<evidence type="ECO:0000259" key="4">
    <source>
        <dbReference type="PROSITE" id="PS51379"/>
    </source>
</evidence>
<dbReference type="InterPro" id="IPR009051">
    <property type="entry name" value="Helical_ferredxn"/>
</dbReference>
<keyword evidence="3" id="KW-0411">Iron-sulfur</keyword>
<dbReference type="PANTHER" id="PTHR40447">
    <property type="entry name" value="ANAEROBIC SULFITE REDUCTASE SUBUNIT A"/>
    <property type="match status" value="1"/>
</dbReference>
<protein>
    <submittedName>
        <fullName evidence="5">Ferredoxin</fullName>
    </submittedName>
</protein>
<keyword evidence="6" id="KW-1185">Reference proteome</keyword>
<dbReference type="GO" id="GO:0051536">
    <property type="term" value="F:iron-sulfur cluster binding"/>
    <property type="evidence" value="ECO:0007669"/>
    <property type="project" value="UniProtKB-KW"/>
</dbReference>
<sequence>MNTNVNQPEGFMQRDELQTLLDLLGQQGYETIGPTIQQDAIVYRSIQSTKELPLGWTDEQTPAVYELHRDDHQSVFRFNSSPDSWKRFLFPASLEIGTAKLTDNGWEFDAPNEPTPRYALFGVRACDLAAIAVQDRVFQENAYVDPAYQRRRKAAFIVAVNCVTAASTCFCRAMNTGPECDSGFDLLLTEITDGFIVRSGSASGQAILAELNLEPPTSLQINEAESEVANASDQQTKRFDKEGVHDLLAKNLENAHWTDVAERCLSCGNCTMVCPTCFCSTVGDESNLANTEVKRVRRWDSCFNIDFSHTAGGVVRNDIRSRYRQWLVHKLATWEDQFSVTGCVGCGRCITWCPVGIDLTEEVAAIRKTNAT</sequence>
<dbReference type="SUPFAM" id="SSF46548">
    <property type="entry name" value="alpha-helical ferredoxin"/>
    <property type="match status" value="1"/>
</dbReference>
<evidence type="ECO:0000313" key="5">
    <source>
        <dbReference type="EMBL" id="MBB3206043.1"/>
    </source>
</evidence>